<organism evidence="3 4">
    <name type="scientific">Moniliophthora roreri</name>
    <name type="common">Frosty pod rot fungus</name>
    <name type="synonym">Monilia roreri</name>
    <dbReference type="NCBI Taxonomy" id="221103"/>
    <lineage>
        <taxon>Eukaryota</taxon>
        <taxon>Fungi</taxon>
        <taxon>Dikarya</taxon>
        <taxon>Basidiomycota</taxon>
        <taxon>Agaricomycotina</taxon>
        <taxon>Agaricomycetes</taxon>
        <taxon>Agaricomycetidae</taxon>
        <taxon>Agaricales</taxon>
        <taxon>Marasmiineae</taxon>
        <taxon>Marasmiaceae</taxon>
        <taxon>Moniliophthora</taxon>
    </lineage>
</organism>
<dbReference type="PROSITE" id="PS50181">
    <property type="entry name" value="FBOX"/>
    <property type="match status" value="1"/>
</dbReference>
<dbReference type="SUPFAM" id="SSF81383">
    <property type="entry name" value="F-box domain"/>
    <property type="match status" value="1"/>
</dbReference>
<comment type="caution">
    <text evidence="3">The sequence shown here is derived from an EMBL/GenBank/DDBJ whole genome shotgun (WGS) entry which is preliminary data.</text>
</comment>
<name>A0A0W0G5D3_MONRR</name>
<proteinExistence type="predicted"/>
<keyword evidence="1" id="KW-1133">Transmembrane helix</keyword>
<dbReference type="SMART" id="SM00256">
    <property type="entry name" value="FBOX"/>
    <property type="match status" value="1"/>
</dbReference>
<protein>
    <recommendedName>
        <fullName evidence="2">F-box domain-containing protein</fullName>
    </recommendedName>
</protein>
<sequence>MTSLQRRELGQVYLMGGVRRVPVSHGSLEKIQELPLELLYEILCWLEPYDLLRLSWTTKQLRKILMSQSATFIWESARMNIGLHSILPFMSEPAFANLLFNPHCHFCMTPVIHSIMWYALVRCCNNCAVEKFARMGSLIELGIDVPGFLWDLIPRRNEIQVYMISAAEALHKEFSQLQEDEVLDWAKQKYRIRIKMGEASRSSQVTIALFSRPSQVAGECATWELARLDTILDSIRREDDRRLRSAPFPAKFAWLVKTMVLNLWTLAKRSVPDKIGAIYRKIDQRIALCLITIAPFLQAIILFVVIVWKIKWQIPFLLARFAVRKVIGIDFLRW</sequence>
<dbReference type="AlphaFoldDB" id="A0A0W0G5D3"/>
<keyword evidence="1" id="KW-0472">Membrane</keyword>
<keyword evidence="1" id="KW-0812">Transmembrane</keyword>
<feature type="transmembrane region" description="Helical" evidence="1">
    <location>
        <begin position="286"/>
        <end position="308"/>
    </location>
</feature>
<dbReference type="Proteomes" id="UP000054988">
    <property type="component" value="Unassembled WGS sequence"/>
</dbReference>
<reference evidence="3 4" key="1">
    <citation type="submission" date="2015-12" db="EMBL/GenBank/DDBJ databases">
        <title>Draft genome sequence of Moniliophthora roreri, the causal agent of frosty pod rot of cacao.</title>
        <authorList>
            <person name="Aime M.C."/>
            <person name="Diaz-Valderrama J.R."/>
            <person name="Kijpornyongpan T."/>
            <person name="Phillips-Mora W."/>
        </authorList>
    </citation>
    <scope>NUCLEOTIDE SEQUENCE [LARGE SCALE GENOMIC DNA]</scope>
    <source>
        <strain evidence="3 4">MCA 2952</strain>
    </source>
</reference>
<dbReference type="Pfam" id="PF00646">
    <property type="entry name" value="F-box"/>
    <property type="match status" value="1"/>
</dbReference>
<gene>
    <name evidence="3" type="ORF">WG66_3671</name>
</gene>
<accession>A0A0W0G5D3</accession>
<feature type="domain" description="F-box" evidence="2">
    <location>
        <begin position="28"/>
        <end position="77"/>
    </location>
</feature>
<evidence type="ECO:0000259" key="2">
    <source>
        <dbReference type="PROSITE" id="PS50181"/>
    </source>
</evidence>
<dbReference type="InterPro" id="IPR001810">
    <property type="entry name" value="F-box_dom"/>
</dbReference>
<evidence type="ECO:0000313" key="3">
    <source>
        <dbReference type="EMBL" id="KTB43757.1"/>
    </source>
</evidence>
<dbReference type="EMBL" id="LATX01001086">
    <property type="protein sequence ID" value="KTB43757.1"/>
    <property type="molecule type" value="Genomic_DNA"/>
</dbReference>
<evidence type="ECO:0000256" key="1">
    <source>
        <dbReference type="SAM" id="Phobius"/>
    </source>
</evidence>
<evidence type="ECO:0000313" key="4">
    <source>
        <dbReference type="Proteomes" id="UP000054988"/>
    </source>
</evidence>
<dbReference type="InterPro" id="IPR036047">
    <property type="entry name" value="F-box-like_dom_sf"/>
</dbReference>